<evidence type="ECO:0000313" key="6">
    <source>
        <dbReference type="EMBL" id="TWI34327.1"/>
    </source>
</evidence>
<keyword evidence="2" id="KW-0812">Transmembrane</keyword>
<name>A0A562NQ43_9RHOB</name>
<dbReference type="PANTHER" id="PTHR30386:SF24">
    <property type="entry name" value="MULTIDRUG RESISTANCE EFFLUX PUMP"/>
    <property type="match status" value="1"/>
</dbReference>
<keyword evidence="7" id="KW-1185">Reference proteome</keyword>
<dbReference type="Proteomes" id="UP000316225">
    <property type="component" value="Unassembled WGS sequence"/>
</dbReference>
<evidence type="ECO:0000256" key="1">
    <source>
        <dbReference type="SAM" id="Coils"/>
    </source>
</evidence>
<dbReference type="Pfam" id="PF25917">
    <property type="entry name" value="BSH_RND"/>
    <property type="match status" value="1"/>
</dbReference>
<keyword evidence="1" id="KW-0175">Coiled coil</keyword>
<proteinExistence type="predicted"/>
<keyword evidence="2" id="KW-1133">Transmembrane helix</keyword>
<evidence type="ECO:0000259" key="3">
    <source>
        <dbReference type="Pfam" id="PF25876"/>
    </source>
</evidence>
<dbReference type="InterPro" id="IPR050739">
    <property type="entry name" value="MFP"/>
</dbReference>
<dbReference type="SUPFAM" id="SSF111369">
    <property type="entry name" value="HlyD-like secretion proteins"/>
    <property type="match status" value="2"/>
</dbReference>
<feature type="domain" description="Multidrug resistance protein MdtA-like alpha-helical hairpin" evidence="3">
    <location>
        <begin position="103"/>
        <end position="165"/>
    </location>
</feature>
<dbReference type="EMBL" id="VLKU01000005">
    <property type="protein sequence ID" value="TWI34327.1"/>
    <property type="molecule type" value="Genomic_DNA"/>
</dbReference>
<dbReference type="Gene3D" id="1.10.287.470">
    <property type="entry name" value="Helix hairpin bin"/>
    <property type="match status" value="1"/>
</dbReference>
<accession>A0A562NQ43</accession>
<feature type="transmembrane region" description="Helical" evidence="2">
    <location>
        <begin position="5"/>
        <end position="23"/>
    </location>
</feature>
<sequence>MNRKLVVIGALAIVAGVGMWFWWRHSALHPSTDDAYLTANIVTVVPQIGGKVVQVDVIENQRIAAGDALFTIEDTEMQAAVAAAQARLDIAMQGTGVSDADISQAEARLAAARANQSNAQLTYDRQGALFAKGDVARAALDQAQAQLDVTIAEVAAAEASLKAARDQHGSSGADNAQVRAAQAELDQAKLSLGYARVIAPTSGWAANITLRPGQVVSDGQQLFSIVEDNGWWIEANFKETDLDRIRPGQPATVTVDMYPNLRLKGHVDSIGAGSGASFSLLPPENASGNWVKVTQRFPVRVALDEAPSDPALQLRTGASTTVTVDTTGGQP</sequence>
<comment type="caution">
    <text evidence="6">The sequence shown here is derived from an EMBL/GenBank/DDBJ whole genome shotgun (WGS) entry which is preliminary data.</text>
</comment>
<feature type="domain" description="Multidrug resistance protein MdtA-like barrel-sandwich hybrid" evidence="4">
    <location>
        <begin position="40"/>
        <end position="226"/>
    </location>
</feature>
<keyword evidence="2" id="KW-0472">Membrane</keyword>
<evidence type="ECO:0000259" key="4">
    <source>
        <dbReference type="Pfam" id="PF25917"/>
    </source>
</evidence>
<reference evidence="6 7" key="1">
    <citation type="journal article" date="2015" name="Stand. Genomic Sci.">
        <title>Genomic Encyclopedia of Bacterial and Archaeal Type Strains, Phase III: the genomes of soil and plant-associated and newly described type strains.</title>
        <authorList>
            <person name="Whitman W.B."/>
            <person name="Woyke T."/>
            <person name="Klenk H.P."/>
            <person name="Zhou Y."/>
            <person name="Lilburn T.G."/>
            <person name="Beck B.J."/>
            <person name="De Vos P."/>
            <person name="Vandamme P."/>
            <person name="Eisen J.A."/>
            <person name="Garrity G."/>
            <person name="Hugenholtz P."/>
            <person name="Kyrpides N.C."/>
        </authorList>
    </citation>
    <scope>NUCLEOTIDE SEQUENCE [LARGE SCALE GENOMIC DNA]</scope>
    <source>
        <strain evidence="6 7">CGMCC 1.5364</strain>
    </source>
</reference>
<feature type="domain" description="p-hydroxybenzoic acid efflux pump subunit AaeA-like beta-barrel" evidence="5">
    <location>
        <begin position="231"/>
        <end position="324"/>
    </location>
</feature>
<organism evidence="6 7">
    <name type="scientific">Paracoccus sulfuroxidans</name>
    <dbReference type="NCBI Taxonomy" id="384678"/>
    <lineage>
        <taxon>Bacteria</taxon>
        <taxon>Pseudomonadati</taxon>
        <taxon>Pseudomonadota</taxon>
        <taxon>Alphaproteobacteria</taxon>
        <taxon>Rhodobacterales</taxon>
        <taxon>Paracoccaceae</taxon>
        <taxon>Paracoccus</taxon>
    </lineage>
</organism>
<dbReference type="PANTHER" id="PTHR30386">
    <property type="entry name" value="MEMBRANE FUSION SUBUNIT OF EMRAB-TOLC MULTIDRUG EFFLUX PUMP"/>
    <property type="match status" value="1"/>
</dbReference>
<dbReference type="InterPro" id="IPR058634">
    <property type="entry name" value="AaeA-lik-b-barrel"/>
</dbReference>
<dbReference type="Pfam" id="PF25963">
    <property type="entry name" value="Beta-barrel_AAEA"/>
    <property type="match status" value="1"/>
</dbReference>
<evidence type="ECO:0000313" key="7">
    <source>
        <dbReference type="Proteomes" id="UP000316225"/>
    </source>
</evidence>
<dbReference type="InterPro" id="IPR058625">
    <property type="entry name" value="MdtA-like_BSH"/>
</dbReference>
<dbReference type="InterPro" id="IPR058624">
    <property type="entry name" value="MdtA-like_HH"/>
</dbReference>
<evidence type="ECO:0000256" key="2">
    <source>
        <dbReference type="SAM" id="Phobius"/>
    </source>
</evidence>
<dbReference type="RefSeq" id="WP_242008033.1">
    <property type="nucleotide sequence ID" value="NZ_VLKU01000005.1"/>
</dbReference>
<dbReference type="GO" id="GO:0055085">
    <property type="term" value="P:transmembrane transport"/>
    <property type="evidence" value="ECO:0007669"/>
    <property type="project" value="InterPro"/>
</dbReference>
<gene>
    <name evidence="6" type="ORF">IQ24_01844</name>
</gene>
<feature type="coiled-coil region" evidence="1">
    <location>
        <begin position="102"/>
        <end position="167"/>
    </location>
</feature>
<dbReference type="AlphaFoldDB" id="A0A562NQ43"/>
<dbReference type="Gene3D" id="2.40.30.170">
    <property type="match status" value="1"/>
</dbReference>
<dbReference type="Pfam" id="PF25876">
    <property type="entry name" value="HH_MFP_RND"/>
    <property type="match status" value="1"/>
</dbReference>
<evidence type="ECO:0000259" key="5">
    <source>
        <dbReference type="Pfam" id="PF25963"/>
    </source>
</evidence>
<dbReference type="Gene3D" id="2.40.50.100">
    <property type="match status" value="1"/>
</dbReference>
<protein>
    <submittedName>
        <fullName evidence="6">Membrane fusion protein (Multidrug efflux system)</fullName>
    </submittedName>
</protein>